<dbReference type="STRING" id="1537102.L1LFK6"/>
<feature type="compositionally biased region" description="Basic and acidic residues" evidence="1">
    <location>
        <begin position="353"/>
        <end position="373"/>
    </location>
</feature>
<feature type="compositionally biased region" description="Low complexity" evidence="1">
    <location>
        <begin position="971"/>
        <end position="985"/>
    </location>
</feature>
<dbReference type="Proteomes" id="UP000031512">
    <property type="component" value="Unassembled WGS sequence"/>
</dbReference>
<evidence type="ECO:0000313" key="3">
    <source>
        <dbReference type="EMBL" id="EKX74212.1"/>
    </source>
</evidence>
<feature type="region of interest" description="Disordered" evidence="1">
    <location>
        <begin position="833"/>
        <end position="1017"/>
    </location>
</feature>
<feature type="compositionally biased region" description="Basic and acidic residues" evidence="1">
    <location>
        <begin position="452"/>
        <end position="463"/>
    </location>
</feature>
<keyword evidence="4" id="KW-1185">Reference proteome</keyword>
<gene>
    <name evidence="3" type="ORF">BEWA_042500</name>
</gene>
<accession>L1LFK6</accession>
<dbReference type="VEuPathDB" id="PiroplasmaDB:BEWA_042500"/>
<dbReference type="eggNOG" id="KOG1366">
    <property type="taxonomic scope" value="Eukaryota"/>
</dbReference>
<evidence type="ECO:0000313" key="4">
    <source>
        <dbReference type="Proteomes" id="UP000031512"/>
    </source>
</evidence>
<dbReference type="InterPro" id="IPR049466">
    <property type="entry name" value="C3_CUB1"/>
</dbReference>
<feature type="compositionally biased region" description="Basic and acidic residues" evidence="1">
    <location>
        <begin position="510"/>
        <end position="524"/>
    </location>
</feature>
<proteinExistence type="predicted"/>
<name>L1LFK6_THEEQ</name>
<organism evidence="3 4">
    <name type="scientific">Theileria equi strain WA</name>
    <dbReference type="NCBI Taxonomy" id="1537102"/>
    <lineage>
        <taxon>Eukaryota</taxon>
        <taxon>Sar</taxon>
        <taxon>Alveolata</taxon>
        <taxon>Apicomplexa</taxon>
        <taxon>Aconoidasida</taxon>
        <taxon>Piroplasmida</taxon>
        <taxon>Theileriidae</taxon>
        <taxon>Theileria</taxon>
    </lineage>
</organism>
<sequence length="1056" mass="115709">MYPNVNIKYKCPPKNNKGKVRSTPGKCGCHSNVDTIIRDIKSEYSEYKECKHRARTFTFQNLKYGDEELTDEKSTKLTSIHSGIKEVYTYYSRTHEDKGKDDVKRPLLLRLKDGSDKYHWYENADADVDDTKSAGEPKSHTNTKWKTVPNGENDFYPGHHIPTQALTDKLIKLTCKLHNLHYVNIYQERTYNCACNKTNVEEKHGAEVPLGYTKYTHKYTTDGNFVRYRDANLSYRSNVNEKKYEPLTLDLNQRTPNLTVYYWNKDPGRTKPLLMEVAFGTMKVPAVNDGKPDNDEWTMILDEGNLKLEDDEYSLTLPPDKLEEKLKELTCKFFNPPEMNDYCTKKGYKSELELSRQDEKEEKERTRKQKELEPPPVSAKLLAGVSNDSARSSSPVSKGDSITGTCTVEKLWEELGRDVDYILGESAELGAVGLGVATVALGLAKSILAGEKDKQAEGEHESKSLPSKQESTIVGAAYEEPFTAATTITPSASLSEITDSGSDREEEDYEATKSEAKDADEGGRDPATTVPQDQNLKTPQEPLETDNSNGVQREEVPAADLSDQVPDTESETKILLQGTPVAQMAEDAIDGERLKHRGGRAAGVTIRLDSKTHYPSSPNGVQLKVTPYHGTPILGYSAFQHKYKEKGFTITKFTVGDKGQTFQPPMTEVKDSNVVVVFFLKCESSPNNPATKMPLLFYVGTDKNDHNWYARKKKGGHWIDVSGLLGKISPHKAYSFGILRNALESIQQILGIGCGTKQEFKSRKALKEKNDIGDGWSYKKYLGSYQNPNAISPAIPPRIHSTLQLKAKHGSDNNFDLGDSGFQLNKSQNIAATPYGLPHQQSPDDQPLQNTPPLIHPPAEPAPEKSRKSPEAVSEPTEGPQDDADPSLQADTNKLQETRPVSGANGQGSDAGQPGLSGPTGPSGDKGEAGIPGDNNNAGLSNSVAGAASALTPDQDGGGIQDSHRGREESPGPSTAGPSTTSPPAYKAEARSASDSGPGTRGKGSPPLSPGSKTEAPTTEIIVSVTTGILTTSALACFAGWKLYNRYKGDPWVRQI</sequence>
<dbReference type="GeneID" id="15807660"/>
<dbReference type="Pfam" id="PF21406">
    <property type="entry name" value="C3_CUB1"/>
    <property type="match status" value="1"/>
</dbReference>
<dbReference type="RefSeq" id="XP_004833664.1">
    <property type="nucleotide sequence ID" value="XM_004833607.1"/>
</dbReference>
<feature type="compositionally biased region" description="Polar residues" evidence="1">
    <location>
        <begin position="934"/>
        <end position="944"/>
    </location>
</feature>
<feature type="compositionally biased region" description="Polar residues" evidence="1">
    <location>
        <begin position="484"/>
        <end position="500"/>
    </location>
</feature>
<feature type="compositionally biased region" description="Polar residues" evidence="1">
    <location>
        <begin position="839"/>
        <end position="852"/>
    </location>
</feature>
<dbReference type="AlphaFoldDB" id="L1LFK6"/>
<dbReference type="EMBL" id="ACOU01000002">
    <property type="protein sequence ID" value="EKX74212.1"/>
    <property type="molecule type" value="Genomic_DNA"/>
</dbReference>
<evidence type="ECO:0000259" key="2">
    <source>
        <dbReference type="Pfam" id="PF21406"/>
    </source>
</evidence>
<feature type="compositionally biased region" description="Polar residues" evidence="1">
    <location>
        <begin position="529"/>
        <end position="538"/>
    </location>
</feature>
<dbReference type="KEGG" id="beq:BEWA_042500"/>
<dbReference type="Gene3D" id="2.60.120.1540">
    <property type="match status" value="1"/>
</dbReference>
<feature type="domain" description="Complement component 3 CUB" evidence="2">
    <location>
        <begin position="549"/>
        <end position="573"/>
    </location>
</feature>
<feature type="region of interest" description="Disordered" evidence="1">
    <location>
        <begin position="452"/>
        <end position="471"/>
    </location>
</feature>
<dbReference type="OrthoDB" id="6359008at2759"/>
<feature type="region of interest" description="Disordered" evidence="1">
    <location>
        <begin position="484"/>
        <end position="578"/>
    </location>
</feature>
<feature type="region of interest" description="Disordered" evidence="1">
    <location>
        <begin position="353"/>
        <end position="380"/>
    </location>
</feature>
<comment type="caution">
    <text evidence="3">The sequence shown here is derived from an EMBL/GenBank/DDBJ whole genome shotgun (WGS) entry which is preliminary data.</text>
</comment>
<protein>
    <recommendedName>
        <fullName evidence="2">Complement component 3 CUB domain-containing protein</fullName>
    </recommendedName>
</protein>
<evidence type="ECO:0000256" key="1">
    <source>
        <dbReference type="SAM" id="MobiDB-lite"/>
    </source>
</evidence>
<reference evidence="3 4" key="1">
    <citation type="journal article" date="2012" name="BMC Genomics">
        <title>Comparative genomic analysis and phylogenetic position of Theileria equi.</title>
        <authorList>
            <person name="Kappmeyer L.S."/>
            <person name="Thiagarajan M."/>
            <person name="Herndon D.R."/>
            <person name="Ramsay J.D."/>
            <person name="Caler E."/>
            <person name="Djikeng A."/>
            <person name="Gillespie J.J."/>
            <person name="Lau A.O."/>
            <person name="Roalson E.H."/>
            <person name="Silva J.C."/>
            <person name="Silva M.G."/>
            <person name="Suarez C.E."/>
            <person name="Ueti M.W."/>
            <person name="Nene V.M."/>
            <person name="Mealey R.H."/>
            <person name="Knowles D.P."/>
            <person name="Brayton K.A."/>
        </authorList>
    </citation>
    <scope>NUCLEOTIDE SEQUENCE [LARGE SCALE GENOMIC DNA]</scope>
    <source>
        <strain evidence="3 4">WA</strain>
    </source>
</reference>